<evidence type="ECO:0000313" key="4">
    <source>
        <dbReference type="Proteomes" id="UP001300502"/>
    </source>
</evidence>
<comment type="caution">
    <text evidence="3">The sequence shown here is derived from an EMBL/GenBank/DDBJ whole genome shotgun (WGS) entry which is preliminary data.</text>
</comment>
<reference evidence="3 4" key="1">
    <citation type="submission" date="2022-07" db="EMBL/GenBank/DDBJ databases">
        <title>Genome-wide signatures of adaptation to extreme environments.</title>
        <authorList>
            <person name="Cho C.H."/>
            <person name="Yoon H.S."/>
        </authorList>
    </citation>
    <scope>NUCLEOTIDE SEQUENCE [LARGE SCALE GENOMIC DNA]</scope>
    <source>
        <strain evidence="3 4">108.79 E11</strain>
    </source>
</reference>
<keyword evidence="2" id="KW-0472">Membrane</keyword>
<accession>A0AAV9IIK6</accession>
<dbReference type="AlphaFoldDB" id="A0AAV9IIK6"/>
<keyword evidence="2" id="KW-0812">Transmembrane</keyword>
<dbReference type="Proteomes" id="UP001300502">
    <property type="component" value="Unassembled WGS sequence"/>
</dbReference>
<feature type="compositionally biased region" description="Acidic residues" evidence="1">
    <location>
        <begin position="275"/>
        <end position="285"/>
    </location>
</feature>
<sequence>MARTTTSEKKTEFVKRQPQYILGFTTSCCFLHSTTSFYRKDLSRHLKSQGGRAVPKLGGAEKPFSFLLSSTRKTSSGKKVQLKATAANKTHKQNHLTIFTALGVSFMFLFARPVQATSINKLQRDRTMQQPQTAFVETKSDFAFDRKFLTNEKITELAAADYLESCVDRDFQYTFDWTSIHETYTLLGSLAFLVVFQTFTAFVDNFIQQQERKEVQEEMERFGRFLSPKTEYRDDVSLDKVDVNMWKAQQRERWFFGREFSAQEDRLEDDQKGNEEEDDKDDGGDVDYKNLQRLVK</sequence>
<proteinExistence type="predicted"/>
<feature type="region of interest" description="Disordered" evidence="1">
    <location>
        <begin position="263"/>
        <end position="296"/>
    </location>
</feature>
<feature type="transmembrane region" description="Helical" evidence="2">
    <location>
        <begin position="96"/>
        <end position="114"/>
    </location>
</feature>
<evidence type="ECO:0000256" key="1">
    <source>
        <dbReference type="SAM" id="MobiDB-lite"/>
    </source>
</evidence>
<keyword evidence="4" id="KW-1185">Reference proteome</keyword>
<feature type="compositionally biased region" description="Basic and acidic residues" evidence="1">
    <location>
        <begin position="263"/>
        <end position="274"/>
    </location>
</feature>
<organism evidence="3 4">
    <name type="scientific">Galdieria yellowstonensis</name>
    <dbReference type="NCBI Taxonomy" id="3028027"/>
    <lineage>
        <taxon>Eukaryota</taxon>
        <taxon>Rhodophyta</taxon>
        <taxon>Bangiophyceae</taxon>
        <taxon>Galdieriales</taxon>
        <taxon>Galdieriaceae</taxon>
        <taxon>Galdieria</taxon>
    </lineage>
</organism>
<gene>
    <name evidence="3" type="ORF">GAYE_SCF34G4977</name>
</gene>
<evidence type="ECO:0000256" key="2">
    <source>
        <dbReference type="SAM" id="Phobius"/>
    </source>
</evidence>
<dbReference type="PROSITE" id="PS51257">
    <property type="entry name" value="PROKAR_LIPOPROTEIN"/>
    <property type="match status" value="1"/>
</dbReference>
<keyword evidence="2" id="KW-1133">Transmembrane helix</keyword>
<evidence type="ECO:0000313" key="3">
    <source>
        <dbReference type="EMBL" id="KAK4527056.1"/>
    </source>
</evidence>
<protein>
    <submittedName>
        <fullName evidence="3">Uncharacterized protein</fullName>
    </submittedName>
</protein>
<dbReference type="EMBL" id="JANCYU010000047">
    <property type="protein sequence ID" value="KAK4527056.1"/>
    <property type="molecule type" value="Genomic_DNA"/>
</dbReference>
<feature type="transmembrane region" description="Helical" evidence="2">
    <location>
        <begin position="184"/>
        <end position="203"/>
    </location>
</feature>
<name>A0AAV9IIK6_9RHOD</name>